<evidence type="ECO:0000313" key="2">
    <source>
        <dbReference type="EMBL" id="GAH06387.1"/>
    </source>
</evidence>
<comment type="caution">
    <text evidence="2">The sequence shown here is derived from an EMBL/GenBank/DDBJ whole genome shotgun (WGS) entry which is preliminary data.</text>
</comment>
<proteinExistence type="predicted"/>
<dbReference type="PANTHER" id="PTHR11735">
    <property type="entry name" value="TRNA N6-ADENOSINE THREONYLCARBAMOYLTRANSFERASE"/>
    <property type="match status" value="1"/>
</dbReference>
<dbReference type="AlphaFoldDB" id="X1CFD8"/>
<dbReference type="EMBL" id="BART01034621">
    <property type="protein sequence ID" value="GAH06387.1"/>
    <property type="molecule type" value="Genomic_DNA"/>
</dbReference>
<organism evidence="2">
    <name type="scientific">marine sediment metagenome</name>
    <dbReference type="NCBI Taxonomy" id="412755"/>
    <lineage>
        <taxon>unclassified sequences</taxon>
        <taxon>metagenomes</taxon>
        <taxon>ecological metagenomes</taxon>
    </lineage>
</organism>
<dbReference type="InterPro" id="IPR043129">
    <property type="entry name" value="ATPase_NBD"/>
</dbReference>
<name>X1CFD8_9ZZZZ</name>
<sequence length="122" mass="13762">MSGKHTEIIYIKDWGEYKKLGQTLDDAAGEAFDKVGRMLNFGYPGGPIVSKFAKKAPHKEKFGLPIPMEKSGDLNFSYSGLKTACLYKVKELRESGRKDKDWVYDFCEEFTSVVAKSIIIKV</sequence>
<dbReference type="Pfam" id="PF00814">
    <property type="entry name" value="TsaD"/>
    <property type="match status" value="1"/>
</dbReference>
<dbReference type="SUPFAM" id="SSF53067">
    <property type="entry name" value="Actin-like ATPase domain"/>
    <property type="match status" value="1"/>
</dbReference>
<dbReference type="PANTHER" id="PTHR11735:SF6">
    <property type="entry name" value="TRNA N6-ADENOSINE THREONYLCARBAMOYLTRANSFERASE, MITOCHONDRIAL"/>
    <property type="match status" value="1"/>
</dbReference>
<reference evidence="2" key="1">
    <citation type="journal article" date="2014" name="Front. Microbiol.">
        <title>High frequency of phylogenetically diverse reductive dehalogenase-homologous genes in deep subseafloor sedimentary metagenomes.</title>
        <authorList>
            <person name="Kawai M."/>
            <person name="Futagami T."/>
            <person name="Toyoda A."/>
            <person name="Takaki Y."/>
            <person name="Nishi S."/>
            <person name="Hori S."/>
            <person name="Arai W."/>
            <person name="Tsubouchi T."/>
            <person name="Morono Y."/>
            <person name="Uchiyama I."/>
            <person name="Ito T."/>
            <person name="Fujiyama A."/>
            <person name="Inagaki F."/>
            <person name="Takami H."/>
        </authorList>
    </citation>
    <scope>NUCLEOTIDE SEQUENCE</scope>
    <source>
        <strain evidence="2">Expedition CK06-06</strain>
    </source>
</reference>
<feature type="non-terminal residue" evidence="2">
    <location>
        <position position="122"/>
    </location>
</feature>
<evidence type="ECO:0000259" key="1">
    <source>
        <dbReference type="Pfam" id="PF00814"/>
    </source>
</evidence>
<feature type="domain" description="Gcp-like" evidence="1">
    <location>
        <begin position="1"/>
        <end position="121"/>
    </location>
</feature>
<dbReference type="Gene3D" id="3.30.420.40">
    <property type="match status" value="1"/>
</dbReference>
<accession>X1CFD8</accession>
<protein>
    <recommendedName>
        <fullName evidence="1">Gcp-like domain-containing protein</fullName>
    </recommendedName>
</protein>
<dbReference type="InterPro" id="IPR000905">
    <property type="entry name" value="Gcp-like_dom"/>
</dbReference>
<gene>
    <name evidence="2" type="ORF">S01H4_59114</name>
</gene>